<dbReference type="Gene3D" id="3.90.550.10">
    <property type="entry name" value="Spore Coat Polysaccharide Biosynthesis Protein SpsA, Chain A"/>
    <property type="match status" value="1"/>
</dbReference>
<evidence type="ECO:0000256" key="1">
    <source>
        <dbReference type="ARBA" id="ARBA00006739"/>
    </source>
</evidence>
<dbReference type="InterPro" id="IPR029044">
    <property type="entry name" value="Nucleotide-diphossugar_trans"/>
</dbReference>
<dbReference type="SUPFAM" id="SSF53448">
    <property type="entry name" value="Nucleotide-diphospho-sugar transferases"/>
    <property type="match status" value="1"/>
</dbReference>
<keyword evidence="5" id="KW-0472">Membrane</keyword>
<evidence type="ECO:0000313" key="7">
    <source>
        <dbReference type="EMBL" id="MVT00003.1"/>
    </source>
</evidence>
<feature type="transmembrane region" description="Helical" evidence="5">
    <location>
        <begin position="490"/>
        <end position="513"/>
    </location>
</feature>
<dbReference type="EMBL" id="WQRF01000004">
    <property type="protein sequence ID" value="MVT00003.1"/>
    <property type="molecule type" value="Genomic_DNA"/>
</dbReference>
<sequence>MSQAIALVQAILGPNASAELARISLDRALASEVDPIRWYAIHQGLSEAETMARAAGWAGLAFVDAVPRQESASVDPGRVQALGEVRLYWSRVGGRDVAFAAPDFFGVLRLARLRSARPDLCRNIYLVPEKALRSFLVDRAGPALIDAARQNMSRYWPRAAAQLELTGPVRYVFAAILVLATLAISTAPLYGPEILAPAWFVLVMLPTALRMMALVTPLRRDRRYMRRIEDTDMPVYSVLVPLRDEANMVPQLCRTLDGLDYPAEKLDIVFVVESRSPKTVRALQPYLRDPRYSLRIVPDALPRTKPKALDFALPLCRGEFIVVYDAEDRPEPDQLRRIVNQFRRQPGLECIQAQLIIDNGRQGWLPAVFSGEYAGLFSVLLPALARWGLVMPLGGTSNHFRTETLHNLGGWDAFNVTEDADLGVRLARRKLRCATSPARTYEAAPVRLSPWLGQRTRWMKGWMQTYAVHHRYPAALFADLGWRGTAGLQLVLTGMVLTPLLHAGFLVTLPILFFAGRLGGPAMHAWALACIAVLVLGSAVAIATNLVGLARSGQIGMMKWQLLVPAYWALIALATVLALREFVQRPFYWFKSPHEASAGPEGEAKSPAQGGHYVRTQLAGYNRQRRGRKPIRDRSAAG</sequence>
<keyword evidence="2" id="KW-0328">Glycosyltransferase</keyword>
<proteinExistence type="inferred from homology"/>
<accession>A0A7X3FSI7</accession>
<feature type="domain" description="Glycosyltransferase 2-like" evidence="6">
    <location>
        <begin position="321"/>
        <end position="513"/>
    </location>
</feature>
<dbReference type="PANTHER" id="PTHR43630">
    <property type="entry name" value="POLY-BETA-1,6-N-ACETYL-D-GLUCOSAMINE SYNTHASE"/>
    <property type="match status" value="1"/>
</dbReference>
<feature type="transmembrane region" description="Helical" evidence="5">
    <location>
        <begin position="562"/>
        <end position="583"/>
    </location>
</feature>
<dbReference type="InterPro" id="IPR001173">
    <property type="entry name" value="Glyco_trans_2-like"/>
</dbReference>
<dbReference type="PANTHER" id="PTHR43630:SF1">
    <property type="entry name" value="POLY-BETA-1,6-N-ACETYL-D-GLUCOSAMINE SYNTHASE"/>
    <property type="match status" value="1"/>
</dbReference>
<dbReference type="Pfam" id="PF13632">
    <property type="entry name" value="Glyco_trans_2_3"/>
    <property type="match status" value="1"/>
</dbReference>
<evidence type="ECO:0000259" key="6">
    <source>
        <dbReference type="Pfam" id="PF13632"/>
    </source>
</evidence>
<comment type="caution">
    <text evidence="7">The sequence shown here is derived from an EMBL/GenBank/DDBJ whole genome shotgun (WGS) entry which is preliminary data.</text>
</comment>
<gene>
    <name evidence="7" type="ORF">GO014_13305</name>
</gene>
<keyword evidence="8" id="KW-1185">Reference proteome</keyword>
<evidence type="ECO:0000256" key="5">
    <source>
        <dbReference type="SAM" id="Phobius"/>
    </source>
</evidence>
<keyword evidence="5" id="KW-0812">Transmembrane</keyword>
<dbReference type="AlphaFoldDB" id="A0A7X3FSI7"/>
<evidence type="ECO:0000256" key="4">
    <source>
        <dbReference type="SAM" id="MobiDB-lite"/>
    </source>
</evidence>
<protein>
    <submittedName>
        <fullName evidence="7">Glycosyltransferase</fullName>
    </submittedName>
</protein>
<feature type="transmembrane region" description="Helical" evidence="5">
    <location>
        <begin position="196"/>
        <end position="218"/>
    </location>
</feature>
<evidence type="ECO:0000256" key="3">
    <source>
        <dbReference type="ARBA" id="ARBA00022679"/>
    </source>
</evidence>
<dbReference type="RefSeq" id="WP_157290853.1">
    <property type="nucleotide sequence ID" value="NZ_WQRF01000004.1"/>
</dbReference>
<reference evidence="7 8" key="1">
    <citation type="submission" date="2019-12" db="EMBL/GenBank/DDBJ databases">
        <title>Devosia maris sp. nov., isolated from the deep seawater.</title>
        <authorList>
            <person name="Liu Y."/>
        </authorList>
    </citation>
    <scope>NUCLEOTIDE SEQUENCE [LARGE SCALE GENOMIC DNA]</scope>
    <source>
        <strain evidence="7 8">L53-10-65</strain>
    </source>
</reference>
<feature type="transmembrane region" description="Helical" evidence="5">
    <location>
        <begin position="171"/>
        <end position="190"/>
    </location>
</feature>
<evidence type="ECO:0000256" key="2">
    <source>
        <dbReference type="ARBA" id="ARBA00022676"/>
    </source>
</evidence>
<organism evidence="7 8">
    <name type="scientific">Devosia marina</name>
    <dbReference type="NCBI Taxonomy" id="2683198"/>
    <lineage>
        <taxon>Bacteria</taxon>
        <taxon>Pseudomonadati</taxon>
        <taxon>Pseudomonadota</taxon>
        <taxon>Alphaproteobacteria</taxon>
        <taxon>Hyphomicrobiales</taxon>
        <taxon>Devosiaceae</taxon>
        <taxon>Devosia</taxon>
    </lineage>
</organism>
<evidence type="ECO:0000313" key="8">
    <source>
        <dbReference type="Proteomes" id="UP000438106"/>
    </source>
</evidence>
<feature type="transmembrane region" description="Helical" evidence="5">
    <location>
        <begin position="525"/>
        <end position="550"/>
    </location>
</feature>
<comment type="similarity">
    <text evidence="1">Belongs to the glycosyltransferase 2 family.</text>
</comment>
<keyword evidence="5" id="KW-1133">Transmembrane helix</keyword>
<name>A0A7X3FSI7_9HYPH</name>
<dbReference type="Proteomes" id="UP000438106">
    <property type="component" value="Unassembled WGS sequence"/>
</dbReference>
<dbReference type="GO" id="GO:0016757">
    <property type="term" value="F:glycosyltransferase activity"/>
    <property type="evidence" value="ECO:0007669"/>
    <property type="project" value="UniProtKB-KW"/>
</dbReference>
<keyword evidence="3 7" id="KW-0808">Transferase</keyword>
<feature type="region of interest" description="Disordered" evidence="4">
    <location>
        <begin position="598"/>
        <end position="638"/>
    </location>
</feature>